<evidence type="ECO:0000256" key="2">
    <source>
        <dbReference type="ARBA" id="ARBA00022801"/>
    </source>
</evidence>
<dbReference type="GO" id="GO:0005634">
    <property type="term" value="C:nucleus"/>
    <property type="evidence" value="ECO:0007669"/>
    <property type="project" value="TreeGrafter"/>
</dbReference>
<organism evidence="6">
    <name type="scientific">viral metagenome</name>
    <dbReference type="NCBI Taxonomy" id="1070528"/>
    <lineage>
        <taxon>unclassified sequences</taxon>
        <taxon>metagenomes</taxon>
        <taxon>organismal metagenomes</taxon>
    </lineage>
</organism>
<feature type="domain" description="Xrn1 N-terminal" evidence="4">
    <location>
        <begin position="1"/>
        <end position="208"/>
    </location>
</feature>
<dbReference type="AlphaFoldDB" id="A0A6C0CZ25"/>
<dbReference type="GO" id="GO:0004534">
    <property type="term" value="F:5'-3' RNA exonuclease activity"/>
    <property type="evidence" value="ECO:0007669"/>
    <property type="project" value="TreeGrafter"/>
</dbReference>
<evidence type="ECO:0000259" key="4">
    <source>
        <dbReference type="Pfam" id="PF03159"/>
    </source>
</evidence>
<keyword evidence="2" id="KW-0378">Hydrolase</keyword>
<dbReference type="GO" id="GO:0000956">
    <property type="term" value="P:nuclear-transcribed mRNA catabolic process"/>
    <property type="evidence" value="ECO:0007669"/>
    <property type="project" value="TreeGrafter"/>
</dbReference>
<dbReference type="EMBL" id="MN739506">
    <property type="protein sequence ID" value="QHT09044.1"/>
    <property type="molecule type" value="Genomic_DNA"/>
</dbReference>
<keyword evidence="1" id="KW-0540">Nuclease</keyword>
<dbReference type="PANTHER" id="PTHR12341:SF71">
    <property type="entry name" value="RRM DOMAIN-CONTAINING PROTEIN"/>
    <property type="match status" value="1"/>
</dbReference>
<dbReference type="Pfam" id="PF17846">
    <property type="entry name" value="XRN_M"/>
    <property type="match status" value="1"/>
</dbReference>
<name>A0A6C0CZ25_9ZZZZ</name>
<reference evidence="6" key="1">
    <citation type="journal article" date="2020" name="Nature">
        <title>Giant virus diversity and host interactions through global metagenomics.</title>
        <authorList>
            <person name="Schulz F."/>
            <person name="Roux S."/>
            <person name="Paez-Espino D."/>
            <person name="Jungbluth S."/>
            <person name="Walsh D.A."/>
            <person name="Denef V.J."/>
            <person name="McMahon K.D."/>
            <person name="Konstantinidis K.T."/>
            <person name="Eloe-Fadrosh E.A."/>
            <person name="Kyrpides N.C."/>
            <person name="Woyke T."/>
        </authorList>
    </citation>
    <scope>NUCLEOTIDE SEQUENCE</scope>
    <source>
        <strain evidence="6">GVMAG-M-3300023109-53</strain>
    </source>
</reference>
<dbReference type="PANTHER" id="PTHR12341">
    <property type="entry name" value="5'-&gt;3' EXORIBONUCLEASE"/>
    <property type="match status" value="1"/>
</dbReference>
<dbReference type="InterPro" id="IPR041412">
    <property type="entry name" value="Xrn1_helical"/>
</dbReference>
<evidence type="ECO:0000256" key="1">
    <source>
        <dbReference type="ARBA" id="ARBA00022722"/>
    </source>
</evidence>
<evidence type="ECO:0000256" key="3">
    <source>
        <dbReference type="ARBA" id="ARBA00022839"/>
    </source>
</evidence>
<dbReference type="GO" id="GO:0003723">
    <property type="term" value="F:RNA binding"/>
    <property type="evidence" value="ECO:0007669"/>
    <property type="project" value="TreeGrafter"/>
</dbReference>
<sequence>MGIPAYFSHIIKNYPNILQKFQKKFLVDNLFLDSNSIIYDCLRDINYSGNNDDYERKLINAVCKKIETYIQQISPTNIVYISFDGVAPVAKLNQQKNRRYKSWFIQQYEPSNKPSWDSTAITPGTEFMNKLNLQIRYHFRTPIPFKTKKIIISGSDLPGEGEHKVFEYIRENSEIKQQKTVIYGLDADLIMLTINNLSYCKNMYLFRETPDFIKSIDKSLDPNYLYVVDIPQFKEQLVYYLNNDKIPEEDVEQNRVYDYIFMCFMLGNDFLPHFPALNIRTNGIDILMETYRNVLGNSRKNIIKDGKIIWKNFKLLVKELAMNEENYIQDEYRKRNKAEKRPIVVDEEASKFDKEMLHAPSKEREVEKYINPLDKYWESRYYDMLFDVEIDDEWRQKISMNYLEGLEWTWKYYSVGCEDWRWCYKYHYPPLLIDLVRFVPYFDTDLIEKKEKNPVKEEVQLSYVLPRKSLYLLPRRIEHKLLQQYNDLYRLDYEFKWAYCKYFWESHVEFPDVDVEKIEILVEN</sequence>
<evidence type="ECO:0008006" key="7">
    <source>
        <dbReference type="Google" id="ProtNLM"/>
    </source>
</evidence>
<dbReference type="InterPro" id="IPR004859">
    <property type="entry name" value="Xrn1_N"/>
</dbReference>
<dbReference type="Pfam" id="PF03159">
    <property type="entry name" value="XRN_N"/>
    <property type="match status" value="1"/>
</dbReference>
<protein>
    <recommendedName>
        <fullName evidence="7">Xrn1 N-terminal domain-containing protein</fullName>
    </recommendedName>
</protein>
<evidence type="ECO:0000259" key="5">
    <source>
        <dbReference type="Pfam" id="PF17846"/>
    </source>
</evidence>
<dbReference type="InterPro" id="IPR027073">
    <property type="entry name" value="5_3_exoribonuclease"/>
</dbReference>
<dbReference type="Gene3D" id="3.40.50.12390">
    <property type="match status" value="1"/>
</dbReference>
<feature type="domain" description="Xrn1 helical" evidence="5">
    <location>
        <begin position="255"/>
        <end position="358"/>
    </location>
</feature>
<accession>A0A6C0CZ25</accession>
<evidence type="ECO:0000313" key="6">
    <source>
        <dbReference type="EMBL" id="QHT09044.1"/>
    </source>
</evidence>
<proteinExistence type="predicted"/>
<keyword evidence="3" id="KW-0269">Exonuclease</keyword>